<protein>
    <submittedName>
        <fullName evidence="2">AhpD family alkylhydroperoxidase</fullName>
    </submittedName>
</protein>
<dbReference type="Proteomes" id="UP000295733">
    <property type="component" value="Unassembled WGS sequence"/>
</dbReference>
<dbReference type="Pfam" id="PF02627">
    <property type="entry name" value="CMD"/>
    <property type="match status" value="1"/>
</dbReference>
<dbReference type="RefSeq" id="WP_132600697.1">
    <property type="nucleotide sequence ID" value="NZ_NRRP01000023.1"/>
</dbReference>
<dbReference type="EMBL" id="SLXL01000002">
    <property type="protein sequence ID" value="TCP26512.1"/>
    <property type="molecule type" value="Genomic_DNA"/>
</dbReference>
<gene>
    <name evidence="2" type="ORF">EV656_102481</name>
</gene>
<dbReference type="GO" id="GO:0051920">
    <property type="term" value="F:peroxiredoxin activity"/>
    <property type="evidence" value="ECO:0007669"/>
    <property type="project" value="InterPro"/>
</dbReference>
<name>A0A4R2NWX9_RHOAD</name>
<evidence type="ECO:0000259" key="1">
    <source>
        <dbReference type="Pfam" id="PF02627"/>
    </source>
</evidence>
<dbReference type="PANTHER" id="PTHR33930:SF2">
    <property type="entry name" value="BLR3452 PROTEIN"/>
    <property type="match status" value="1"/>
</dbReference>
<feature type="domain" description="Carboxymuconolactone decarboxylase-like" evidence="1">
    <location>
        <begin position="22"/>
        <end position="104"/>
    </location>
</feature>
<organism evidence="2 3">
    <name type="scientific">Rhodovulum adriaticum</name>
    <name type="common">Rhodopseudomonas adriatica</name>
    <dbReference type="NCBI Taxonomy" id="35804"/>
    <lineage>
        <taxon>Bacteria</taxon>
        <taxon>Pseudomonadati</taxon>
        <taxon>Pseudomonadota</taxon>
        <taxon>Alphaproteobacteria</taxon>
        <taxon>Rhodobacterales</taxon>
        <taxon>Paracoccaceae</taxon>
        <taxon>Rhodovulum</taxon>
    </lineage>
</organism>
<reference evidence="2 3" key="1">
    <citation type="submission" date="2019-03" db="EMBL/GenBank/DDBJ databases">
        <title>Genomic Encyclopedia of Type Strains, Phase IV (KMG-IV): sequencing the most valuable type-strain genomes for metagenomic binning, comparative biology and taxonomic classification.</title>
        <authorList>
            <person name="Goeker M."/>
        </authorList>
    </citation>
    <scope>NUCLEOTIDE SEQUENCE [LARGE SCALE GENOMIC DNA]</scope>
    <source>
        <strain evidence="2 3">DSM 2781</strain>
    </source>
</reference>
<keyword evidence="2" id="KW-0575">Peroxidase</keyword>
<dbReference type="InterPro" id="IPR029032">
    <property type="entry name" value="AhpD-like"/>
</dbReference>
<dbReference type="Gene3D" id="1.20.1290.10">
    <property type="entry name" value="AhpD-like"/>
    <property type="match status" value="1"/>
</dbReference>
<proteinExistence type="predicted"/>
<dbReference type="InterPro" id="IPR003779">
    <property type="entry name" value="CMD-like"/>
</dbReference>
<dbReference type="NCBIfam" id="TIGR00778">
    <property type="entry name" value="ahpD_dom"/>
    <property type="match status" value="1"/>
</dbReference>
<comment type="caution">
    <text evidence="2">The sequence shown here is derived from an EMBL/GenBank/DDBJ whole genome shotgun (WGS) entry which is preliminary data.</text>
</comment>
<evidence type="ECO:0000313" key="2">
    <source>
        <dbReference type="EMBL" id="TCP26512.1"/>
    </source>
</evidence>
<dbReference type="AlphaFoldDB" id="A0A4R2NWX9"/>
<sequence>MDWTQKRDATKDQLRNLNKAIPDAARAFGALGKAVKDGGTLEFKQKEFVALGIAVVTHCEACIVLHMEALVRVGATREEVGDVLAMAIQMGGGPAMMYAAAAMEAYDQLIAEKEAKAG</sequence>
<accession>A0A4R2NWX9</accession>
<dbReference type="InterPro" id="IPR004675">
    <property type="entry name" value="AhpD_core"/>
</dbReference>
<keyword evidence="3" id="KW-1185">Reference proteome</keyword>
<keyword evidence="2" id="KW-0560">Oxidoreductase</keyword>
<dbReference type="OrthoDB" id="1683318at2"/>
<dbReference type="SUPFAM" id="SSF69118">
    <property type="entry name" value="AhpD-like"/>
    <property type="match status" value="1"/>
</dbReference>
<dbReference type="PANTHER" id="PTHR33930">
    <property type="entry name" value="ALKYL HYDROPEROXIDE REDUCTASE AHPD"/>
    <property type="match status" value="1"/>
</dbReference>
<evidence type="ECO:0000313" key="3">
    <source>
        <dbReference type="Proteomes" id="UP000295733"/>
    </source>
</evidence>